<dbReference type="AlphaFoldDB" id="A0A2K1Q0N5"/>
<gene>
    <name evidence="4" type="ORF">Lysil_0234</name>
</gene>
<dbReference type="Gene3D" id="3.90.470.20">
    <property type="entry name" value="4'-phosphopantetheinyl transferase domain"/>
    <property type="match status" value="2"/>
</dbReference>
<dbReference type="SUPFAM" id="SSF56214">
    <property type="entry name" value="4'-phosphopantetheinyl transferase"/>
    <property type="match status" value="1"/>
</dbReference>
<dbReference type="InterPro" id="IPR050559">
    <property type="entry name" value="P-Pant_transferase_sf"/>
</dbReference>
<dbReference type="PANTHER" id="PTHR12215:SF10">
    <property type="entry name" value="L-AMINOADIPATE-SEMIALDEHYDE DEHYDROGENASE-PHOSPHOPANTETHEINYL TRANSFERASE"/>
    <property type="match status" value="1"/>
</dbReference>
<dbReference type="GO" id="GO:0019878">
    <property type="term" value="P:lysine biosynthetic process via aminoadipic acid"/>
    <property type="evidence" value="ECO:0007669"/>
    <property type="project" value="TreeGrafter"/>
</dbReference>
<dbReference type="RefSeq" id="WP_103073764.1">
    <property type="nucleotide sequence ID" value="NZ_NPZB01000001.1"/>
</dbReference>
<dbReference type="Proteomes" id="UP000236220">
    <property type="component" value="Unassembled WGS sequence"/>
</dbReference>
<evidence type="ECO:0000313" key="4">
    <source>
        <dbReference type="EMBL" id="PNS08605.1"/>
    </source>
</evidence>
<dbReference type="GO" id="GO:0000287">
    <property type="term" value="F:magnesium ion binding"/>
    <property type="evidence" value="ECO:0007669"/>
    <property type="project" value="InterPro"/>
</dbReference>
<comment type="similarity">
    <text evidence="1">Belongs to the P-Pant transferase superfamily. Gsp/Sfp/HetI/AcpT family.</text>
</comment>
<organism evidence="4 5">
    <name type="scientific">Solilutibacter silvestris</name>
    <dbReference type="NCBI Taxonomy" id="1645665"/>
    <lineage>
        <taxon>Bacteria</taxon>
        <taxon>Pseudomonadati</taxon>
        <taxon>Pseudomonadota</taxon>
        <taxon>Gammaproteobacteria</taxon>
        <taxon>Lysobacterales</taxon>
        <taxon>Lysobacteraceae</taxon>
        <taxon>Solilutibacter</taxon>
    </lineage>
</organism>
<accession>A0A2K1Q0N5</accession>
<evidence type="ECO:0000313" key="5">
    <source>
        <dbReference type="Proteomes" id="UP000236220"/>
    </source>
</evidence>
<sequence length="189" mass="20854">MTAALPETAWMPRDAARSAESQVREWLAARTGIAATELPLQRDTQDRPRLGGALDGHDISWSHSGDGLLLAFGTGVTLGVDMEWPHGKRKVAEIARRYFTPDEQAWLAVQSDAAARDHAFHRLWCAKEAVLKAHGHGLSFGLDRLQFAEIDGALRLDHADHALGEAASWRLHEWSPAPGYLAALAWRPR</sequence>
<dbReference type="InterPro" id="IPR037143">
    <property type="entry name" value="4-PPantetheinyl_Trfase_dom_sf"/>
</dbReference>
<keyword evidence="2 4" id="KW-0808">Transferase</keyword>
<evidence type="ECO:0000256" key="1">
    <source>
        <dbReference type="ARBA" id="ARBA00010990"/>
    </source>
</evidence>
<dbReference type="OrthoDB" id="9808281at2"/>
<comment type="caution">
    <text evidence="4">The sequence shown here is derived from an EMBL/GenBank/DDBJ whole genome shotgun (WGS) entry which is preliminary data.</text>
</comment>
<name>A0A2K1Q0N5_9GAMM</name>
<protein>
    <submittedName>
        <fullName evidence="4">Phosphopantetheinyl transferase</fullName>
    </submittedName>
</protein>
<proteinExistence type="inferred from homology"/>
<dbReference type="PANTHER" id="PTHR12215">
    <property type="entry name" value="PHOSPHOPANTETHEINE TRANSFERASE"/>
    <property type="match status" value="1"/>
</dbReference>
<keyword evidence="5" id="KW-1185">Reference proteome</keyword>
<dbReference type="GO" id="GO:0008897">
    <property type="term" value="F:holo-[acyl-carrier-protein] synthase activity"/>
    <property type="evidence" value="ECO:0007669"/>
    <property type="project" value="InterPro"/>
</dbReference>
<dbReference type="EMBL" id="NPZB01000001">
    <property type="protein sequence ID" value="PNS08605.1"/>
    <property type="molecule type" value="Genomic_DNA"/>
</dbReference>
<evidence type="ECO:0000259" key="3">
    <source>
        <dbReference type="Pfam" id="PF01648"/>
    </source>
</evidence>
<reference evidence="4 5" key="1">
    <citation type="submission" date="2017-08" db="EMBL/GenBank/DDBJ databases">
        <title>Lysobacter sylvestris genome.</title>
        <authorList>
            <person name="Zhang D.-C."/>
            <person name="Albuquerque L."/>
            <person name="Franca L."/>
            <person name="Froufe H.J.C."/>
            <person name="Barroso C."/>
            <person name="Egas C."/>
            <person name="Da Costa M."/>
            <person name="Margesin R."/>
        </authorList>
    </citation>
    <scope>NUCLEOTIDE SEQUENCE [LARGE SCALE GENOMIC DNA]</scope>
    <source>
        <strain evidence="4 5">AM20-91</strain>
    </source>
</reference>
<dbReference type="InterPro" id="IPR008278">
    <property type="entry name" value="4-PPantetheinyl_Trfase_dom"/>
</dbReference>
<feature type="domain" description="4'-phosphopantetheinyl transferase" evidence="3">
    <location>
        <begin position="78"/>
        <end position="183"/>
    </location>
</feature>
<dbReference type="Pfam" id="PF01648">
    <property type="entry name" value="ACPS"/>
    <property type="match status" value="1"/>
</dbReference>
<evidence type="ECO:0000256" key="2">
    <source>
        <dbReference type="ARBA" id="ARBA00022679"/>
    </source>
</evidence>
<dbReference type="GO" id="GO:0005829">
    <property type="term" value="C:cytosol"/>
    <property type="evidence" value="ECO:0007669"/>
    <property type="project" value="TreeGrafter"/>
</dbReference>